<dbReference type="OrthoDB" id="73788at2759"/>
<protein>
    <recommendedName>
        <fullName evidence="2">BSD domain-containing protein</fullName>
    </recommendedName>
</protein>
<feature type="compositionally biased region" description="Basic and acidic residues" evidence="1">
    <location>
        <begin position="258"/>
        <end position="269"/>
    </location>
</feature>
<dbReference type="EMBL" id="BIMX01000017">
    <property type="protein sequence ID" value="GCF00336.1"/>
    <property type="molecule type" value="Genomic_DNA"/>
</dbReference>
<dbReference type="AlphaFoldDB" id="A0A4C2E834"/>
<dbReference type="Proteomes" id="UP000301737">
    <property type="component" value="Unassembled WGS sequence"/>
</dbReference>
<sequence length="306" mass="35217">MEFFYEEQALANDPHKKEDHDEKTNEAFHKLEDEVSKKYDETAKTFKGLVSDAGEGVNLNLPLDPAISEKTQRYLGQLDSNLQNVEKLAQSYWTKVSNGGFWSNVTSNLSNKFEQIVQFGEEGDEGGSREGNEDNDEGNNNESSKAVVGGNRTETELKTLSTDKSLYLNSKLPLPKDFDADSKTQEISQILEKDMDLANLMNAIVPQEISYEDFWNIYFTQRQRILEMETTRRKILENKETTKEEEIAWDEEEEDKQNEEPVIIKKEETAYNNANNEEHEASNKKLEPGKFETNANENDEDDDDWE</sequence>
<dbReference type="InterPro" id="IPR005607">
    <property type="entry name" value="BSD_dom"/>
</dbReference>
<feature type="compositionally biased region" description="Acidic residues" evidence="1">
    <location>
        <begin position="247"/>
        <end position="257"/>
    </location>
</feature>
<proteinExistence type="predicted"/>
<dbReference type="SUPFAM" id="SSF140383">
    <property type="entry name" value="BSD domain-like"/>
    <property type="match status" value="1"/>
</dbReference>
<feature type="domain" description="BSD" evidence="2">
    <location>
        <begin position="174"/>
        <end position="226"/>
    </location>
</feature>
<evidence type="ECO:0000313" key="3">
    <source>
        <dbReference type="EMBL" id="GCF00336.1"/>
    </source>
</evidence>
<dbReference type="PANTHER" id="PTHR16019:SF5">
    <property type="entry name" value="BSD DOMAIN-CONTAINING PROTEIN 1"/>
    <property type="match status" value="1"/>
</dbReference>
<dbReference type="PROSITE" id="PS50858">
    <property type="entry name" value="BSD"/>
    <property type="match status" value="1"/>
</dbReference>
<feature type="compositionally biased region" description="Acidic residues" evidence="1">
    <location>
        <begin position="297"/>
        <end position="306"/>
    </location>
</feature>
<organism evidence="3 4">
    <name type="scientific">Zygosaccharomyces mellis</name>
    <dbReference type="NCBI Taxonomy" id="42258"/>
    <lineage>
        <taxon>Eukaryota</taxon>
        <taxon>Fungi</taxon>
        <taxon>Dikarya</taxon>
        <taxon>Ascomycota</taxon>
        <taxon>Saccharomycotina</taxon>
        <taxon>Saccharomycetes</taxon>
        <taxon>Saccharomycetales</taxon>
        <taxon>Saccharomycetaceae</taxon>
        <taxon>Zygosaccharomyces</taxon>
    </lineage>
</organism>
<feature type="region of interest" description="Disordered" evidence="1">
    <location>
        <begin position="242"/>
        <end position="306"/>
    </location>
</feature>
<name>A0A4C2E834_9SACH</name>
<dbReference type="GO" id="GO:0005737">
    <property type="term" value="C:cytoplasm"/>
    <property type="evidence" value="ECO:0007669"/>
    <property type="project" value="TreeGrafter"/>
</dbReference>
<dbReference type="PANTHER" id="PTHR16019">
    <property type="entry name" value="SYNAPSE-ASSOCIATED PROTEIN"/>
    <property type="match status" value="1"/>
</dbReference>
<feature type="region of interest" description="Disordered" evidence="1">
    <location>
        <begin position="122"/>
        <end position="149"/>
    </location>
</feature>
<dbReference type="SMART" id="SM00751">
    <property type="entry name" value="BSD"/>
    <property type="match status" value="1"/>
</dbReference>
<dbReference type="Gene3D" id="1.10.3970.10">
    <property type="entry name" value="BSD domain"/>
    <property type="match status" value="1"/>
</dbReference>
<dbReference type="InterPro" id="IPR035925">
    <property type="entry name" value="BSD_dom_sf"/>
</dbReference>
<accession>A0A4C2E834</accession>
<evidence type="ECO:0000256" key="1">
    <source>
        <dbReference type="SAM" id="MobiDB-lite"/>
    </source>
</evidence>
<gene>
    <name evidence="3" type="ORF">ZYGM_002477</name>
</gene>
<evidence type="ECO:0000259" key="2">
    <source>
        <dbReference type="PROSITE" id="PS50858"/>
    </source>
</evidence>
<feature type="compositionally biased region" description="Basic and acidic residues" evidence="1">
    <location>
        <begin position="276"/>
        <end position="290"/>
    </location>
</feature>
<keyword evidence="4" id="KW-1185">Reference proteome</keyword>
<dbReference type="InterPro" id="IPR051494">
    <property type="entry name" value="BSD_domain-containing"/>
</dbReference>
<comment type="caution">
    <text evidence="3">The sequence shown here is derived from an EMBL/GenBank/DDBJ whole genome shotgun (WGS) entry which is preliminary data.</text>
</comment>
<evidence type="ECO:0000313" key="4">
    <source>
        <dbReference type="Proteomes" id="UP000301737"/>
    </source>
</evidence>
<dbReference type="Pfam" id="PF03909">
    <property type="entry name" value="BSD"/>
    <property type="match status" value="1"/>
</dbReference>
<reference evidence="3 4" key="1">
    <citation type="submission" date="2019-01" db="EMBL/GenBank/DDBJ databases">
        <title>Draft Genome Sequencing of Zygosaccharomyces mellis Ca-7.</title>
        <authorList>
            <person name="Shiwa Y."/>
            <person name="Kanesaki Y."/>
            <person name="Ishige T."/>
            <person name="Mura K."/>
            <person name="Hori T."/>
            <person name="Tamura T."/>
        </authorList>
    </citation>
    <scope>NUCLEOTIDE SEQUENCE [LARGE SCALE GENOMIC DNA]</scope>
    <source>
        <strain evidence="3 4">Ca-7</strain>
    </source>
</reference>